<gene>
    <name evidence="1" type="ORF">GA0070613_4990</name>
</gene>
<keyword evidence="2" id="KW-1185">Reference proteome</keyword>
<name>A0A1C5JMZ0_9ACTN</name>
<evidence type="ECO:0000313" key="1">
    <source>
        <dbReference type="EMBL" id="SCG71897.1"/>
    </source>
</evidence>
<accession>A0A1C5JMZ0</accession>
<reference evidence="2" key="1">
    <citation type="submission" date="2016-06" db="EMBL/GenBank/DDBJ databases">
        <authorList>
            <person name="Varghese N."/>
            <person name="Submissions Spin"/>
        </authorList>
    </citation>
    <scope>NUCLEOTIDE SEQUENCE [LARGE SCALE GENOMIC DNA]</scope>
    <source>
        <strain evidence="2">DSM 43819</strain>
    </source>
</reference>
<dbReference type="AlphaFoldDB" id="A0A1C5JMZ0"/>
<evidence type="ECO:0008006" key="3">
    <source>
        <dbReference type="Google" id="ProtNLM"/>
    </source>
</evidence>
<sequence length="234" mass="25741">MNVQDTVRNFVKALEHCQNMVVVHRAVGDGGRGRRVEETSLNRGVVVFAAATWQAFVQDLAMALRDATLVQLQAATAPPLLTGAMRQWETDFNSSLEKFSTPGPGQTQTLLRRVGFDPKPTWTWQQRARGKKVRVTPNQVDTAMRQWLDVRHGVAHGHAVLPAVAVLQAVRDRPSSATGQPRPNVRLSDAIDCMRFFRAVVKVTADAAAAYVGQPAPTWPYEVPMVLGLDPAKL</sequence>
<dbReference type="Proteomes" id="UP000198221">
    <property type="component" value="Chromosome I"/>
</dbReference>
<proteinExistence type="predicted"/>
<dbReference type="RefSeq" id="WP_089014437.1">
    <property type="nucleotide sequence ID" value="NZ_LT607754.1"/>
</dbReference>
<evidence type="ECO:0000313" key="2">
    <source>
        <dbReference type="Proteomes" id="UP000198221"/>
    </source>
</evidence>
<dbReference type="OrthoDB" id="3369793at2"/>
<organism evidence="1 2">
    <name type="scientific">Micromonospora inositola</name>
    <dbReference type="NCBI Taxonomy" id="47865"/>
    <lineage>
        <taxon>Bacteria</taxon>
        <taxon>Bacillati</taxon>
        <taxon>Actinomycetota</taxon>
        <taxon>Actinomycetes</taxon>
        <taxon>Micromonosporales</taxon>
        <taxon>Micromonosporaceae</taxon>
        <taxon>Micromonospora</taxon>
    </lineage>
</organism>
<protein>
    <recommendedName>
        <fullName evidence="3">RiboL-PSP-HEPN domain-containing protein</fullName>
    </recommendedName>
</protein>
<dbReference type="EMBL" id="LT607754">
    <property type="protein sequence ID" value="SCG71897.1"/>
    <property type="molecule type" value="Genomic_DNA"/>
</dbReference>